<evidence type="ECO:0000256" key="1">
    <source>
        <dbReference type="ARBA" id="ARBA00022679"/>
    </source>
</evidence>
<protein>
    <submittedName>
        <fullName evidence="3">Cyclopropane fatty-acyl-phospholipid synthase-like methyltransferase</fullName>
    </submittedName>
</protein>
<keyword evidence="4" id="KW-1185">Reference proteome</keyword>
<dbReference type="PANTHER" id="PTHR44068">
    <property type="entry name" value="ZGC:194242"/>
    <property type="match status" value="1"/>
</dbReference>
<gene>
    <name evidence="3" type="ORF">CLV67_110165</name>
</gene>
<feature type="domain" description="Methyltransferase type 11" evidence="2">
    <location>
        <begin position="69"/>
        <end position="167"/>
    </location>
</feature>
<dbReference type="GO" id="GO:0032259">
    <property type="term" value="P:methylation"/>
    <property type="evidence" value="ECO:0007669"/>
    <property type="project" value="UniProtKB-KW"/>
</dbReference>
<proteinExistence type="predicted"/>
<dbReference type="PANTHER" id="PTHR44068:SF11">
    <property type="entry name" value="GERANYL DIPHOSPHATE 2-C-METHYLTRANSFERASE"/>
    <property type="match status" value="1"/>
</dbReference>
<comment type="caution">
    <text evidence="3">The sequence shown here is derived from an EMBL/GenBank/DDBJ whole genome shotgun (WGS) entry which is preliminary data.</text>
</comment>
<sequence>MSETTRSETRPISAAFDALTPIVDAVNDGAFHLAYWYDENDDASIAEAGRRVTRKVLSALGIRAGEHLLDVGCGPGAPAVLMASESGARITGVAISDEEVAHARRRAAAAGLAGQVEFRQADYMELPFPDAAFDGVVAIEALLGAPDLPAALRELHRVLRPGGRFAFCHCTKEVALEDGQMTRFNTSTWGSELPTLSQWLDVIRSAGFSVEEYAQFGPRVLGQKDRYHQALAARRTELVSTAGEEAVGRFEQSMAGFFAPEAGTIGYALIAGRRSRD</sequence>
<keyword evidence="1 3" id="KW-0808">Transferase</keyword>
<keyword evidence="3" id="KW-0489">Methyltransferase</keyword>
<dbReference type="InterPro" id="IPR013216">
    <property type="entry name" value="Methyltransf_11"/>
</dbReference>
<accession>A0A2T0K938</accession>
<dbReference type="AlphaFoldDB" id="A0A2T0K938"/>
<dbReference type="EMBL" id="PVMZ01000010">
    <property type="protein sequence ID" value="PRX19413.1"/>
    <property type="molecule type" value="Genomic_DNA"/>
</dbReference>
<reference evidence="3 4" key="1">
    <citation type="submission" date="2018-03" db="EMBL/GenBank/DDBJ databases">
        <title>Genomic Encyclopedia of Archaeal and Bacterial Type Strains, Phase II (KMG-II): from individual species to whole genera.</title>
        <authorList>
            <person name="Goeker M."/>
        </authorList>
    </citation>
    <scope>NUCLEOTIDE SEQUENCE [LARGE SCALE GENOMIC DNA]</scope>
    <source>
        <strain evidence="3 4">DSM 43146</strain>
    </source>
</reference>
<evidence type="ECO:0000259" key="2">
    <source>
        <dbReference type="Pfam" id="PF08241"/>
    </source>
</evidence>
<dbReference type="SUPFAM" id="SSF53335">
    <property type="entry name" value="S-adenosyl-L-methionine-dependent methyltransferases"/>
    <property type="match status" value="1"/>
</dbReference>
<dbReference type="InterPro" id="IPR029063">
    <property type="entry name" value="SAM-dependent_MTases_sf"/>
</dbReference>
<dbReference type="Proteomes" id="UP000239415">
    <property type="component" value="Unassembled WGS sequence"/>
</dbReference>
<dbReference type="Pfam" id="PF08241">
    <property type="entry name" value="Methyltransf_11"/>
    <property type="match status" value="1"/>
</dbReference>
<dbReference type="RefSeq" id="WP_106322339.1">
    <property type="nucleotide sequence ID" value="NZ_BOMO01000051.1"/>
</dbReference>
<dbReference type="CDD" id="cd02440">
    <property type="entry name" value="AdoMet_MTases"/>
    <property type="match status" value="1"/>
</dbReference>
<organism evidence="3 4">
    <name type="scientific">Actinoplanes italicus</name>
    <dbReference type="NCBI Taxonomy" id="113567"/>
    <lineage>
        <taxon>Bacteria</taxon>
        <taxon>Bacillati</taxon>
        <taxon>Actinomycetota</taxon>
        <taxon>Actinomycetes</taxon>
        <taxon>Micromonosporales</taxon>
        <taxon>Micromonosporaceae</taxon>
        <taxon>Actinoplanes</taxon>
    </lineage>
</organism>
<evidence type="ECO:0000313" key="4">
    <source>
        <dbReference type="Proteomes" id="UP000239415"/>
    </source>
</evidence>
<dbReference type="Gene3D" id="3.40.50.150">
    <property type="entry name" value="Vaccinia Virus protein VP39"/>
    <property type="match status" value="1"/>
</dbReference>
<evidence type="ECO:0000313" key="3">
    <source>
        <dbReference type="EMBL" id="PRX19413.1"/>
    </source>
</evidence>
<dbReference type="GO" id="GO:0008757">
    <property type="term" value="F:S-adenosylmethionine-dependent methyltransferase activity"/>
    <property type="evidence" value="ECO:0007669"/>
    <property type="project" value="InterPro"/>
</dbReference>
<name>A0A2T0K938_9ACTN</name>
<dbReference type="OrthoDB" id="9782855at2"/>
<dbReference type="InterPro" id="IPR050447">
    <property type="entry name" value="Erg6_SMT_methyltransf"/>
</dbReference>